<reference evidence="10 11" key="1">
    <citation type="submission" date="2016-07" db="EMBL/GenBank/DDBJ databases">
        <title>Genome and transcriptome analysis of iron-reducing fermentative bacteria Anoxybacter fermentans.</title>
        <authorList>
            <person name="Zeng X."/>
            <person name="Shao Z."/>
        </authorList>
    </citation>
    <scope>NUCLEOTIDE SEQUENCE [LARGE SCALE GENOMIC DNA]</scope>
    <source>
        <strain evidence="10 11">DY22613</strain>
    </source>
</reference>
<dbReference type="GO" id="GO:0051607">
    <property type="term" value="P:defense response to virus"/>
    <property type="evidence" value="ECO:0007669"/>
    <property type="project" value="UniProtKB-KW"/>
</dbReference>
<name>A0A3S9SVS7_9FIRM</name>
<accession>A0A3S9SVS7</accession>
<keyword evidence="6" id="KW-0694">RNA-binding</keyword>
<dbReference type="PANTHER" id="PTHR35579:SF3">
    <property type="entry name" value="CRISPR SYSTEM CMS ENDORIBONUCLEASE CSM3"/>
    <property type="match status" value="1"/>
</dbReference>
<dbReference type="OrthoDB" id="1063910at2"/>
<evidence type="ECO:0000256" key="8">
    <source>
        <dbReference type="ARBA" id="ARBA00033183"/>
    </source>
</evidence>
<keyword evidence="3" id="KW-0540">Nuclease</keyword>
<keyword evidence="4" id="KW-0255">Endonuclease</keyword>
<evidence type="ECO:0000256" key="4">
    <source>
        <dbReference type="ARBA" id="ARBA00022759"/>
    </source>
</evidence>
<proteinExistence type="inferred from homology"/>
<dbReference type="AlphaFoldDB" id="A0A3S9SVS7"/>
<dbReference type="Pfam" id="PF03787">
    <property type="entry name" value="RAMPs"/>
    <property type="match status" value="1"/>
</dbReference>
<dbReference type="InterPro" id="IPR005537">
    <property type="entry name" value="RAMP_III_fam"/>
</dbReference>
<evidence type="ECO:0000256" key="3">
    <source>
        <dbReference type="ARBA" id="ARBA00022722"/>
    </source>
</evidence>
<dbReference type="PANTHER" id="PTHR35579">
    <property type="entry name" value="CRISPR SYSTEM CMS ENDORIBONUCLEASE CSM3"/>
    <property type="match status" value="1"/>
</dbReference>
<evidence type="ECO:0000313" key="11">
    <source>
        <dbReference type="Proteomes" id="UP000267250"/>
    </source>
</evidence>
<dbReference type="InterPro" id="IPR052216">
    <property type="entry name" value="CRISPR_Csm3_endoribonuclease"/>
</dbReference>
<evidence type="ECO:0000256" key="7">
    <source>
        <dbReference type="ARBA" id="ARBA00023118"/>
    </source>
</evidence>
<feature type="domain" description="CRISPR type III-associated protein" evidence="9">
    <location>
        <begin position="16"/>
        <end position="245"/>
    </location>
</feature>
<evidence type="ECO:0000256" key="2">
    <source>
        <dbReference type="ARBA" id="ARBA00022150"/>
    </source>
</evidence>
<organism evidence="10 11">
    <name type="scientific">Anoxybacter fermentans</name>
    <dbReference type="NCBI Taxonomy" id="1323375"/>
    <lineage>
        <taxon>Bacteria</taxon>
        <taxon>Bacillati</taxon>
        <taxon>Bacillota</taxon>
        <taxon>Clostridia</taxon>
        <taxon>Halanaerobiales</taxon>
        <taxon>Anoxybacter</taxon>
    </lineage>
</organism>
<dbReference type="KEGG" id="aft:BBF96_02840"/>
<sequence length="297" mass="33745">MQLKGKIFIEGKIIVKTGLMIGGSDTDVMIGGIENNVIKNSEGIPYIPGSSLKGKIRCLLELAEGRYQGLIIVSEKDDSGKFKKHYNEFNNAEEYEKIKNKYKDNSQYKISIKANHCNCGECDICAIFGVSASVNSKVGRTRLYVRDAELDLIHFEENRDTLFKNLELNYTESKWENTIDRLTSAASNPRLTERVPAGARFNFNLVYNIFEDEDIDRFNFVLKGLRLLEDDYLGGSGSRGYGKIKFDDLEFTIKTLEEYEGKNVAVPIYNGEKKDLSISFEELDFSKVKRRIISESS</sequence>
<keyword evidence="11" id="KW-1185">Reference proteome</keyword>
<keyword evidence="5" id="KW-0378">Hydrolase</keyword>
<dbReference type="GO" id="GO:0016787">
    <property type="term" value="F:hydrolase activity"/>
    <property type="evidence" value="ECO:0007669"/>
    <property type="project" value="UniProtKB-KW"/>
</dbReference>
<dbReference type="Proteomes" id="UP000267250">
    <property type="component" value="Chromosome"/>
</dbReference>
<protein>
    <recommendedName>
        <fullName evidence="2">CRISPR system Cms endoribonuclease Csm3</fullName>
    </recommendedName>
    <alternativeName>
        <fullName evidence="8">CRISPR type III A-associated RAMP protein Csm3</fullName>
    </alternativeName>
</protein>
<dbReference type="NCBIfam" id="TIGR02582">
    <property type="entry name" value="cas7_TM1809"/>
    <property type="match status" value="1"/>
</dbReference>
<evidence type="ECO:0000259" key="9">
    <source>
        <dbReference type="Pfam" id="PF03787"/>
    </source>
</evidence>
<comment type="similarity">
    <text evidence="1">Belongs to the CRISPR-associated Csm3 family.</text>
</comment>
<dbReference type="EMBL" id="CP016379">
    <property type="protein sequence ID" value="AZR72423.1"/>
    <property type="molecule type" value="Genomic_DNA"/>
</dbReference>
<evidence type="ECO:0000256" key="6">
    <source>
        <dbReference type="ARBA" id="ARBA00022884"/>
    </source>
</evidence>
<keyword evidence="7" id="KW-0051">Antiviral defense</keyword>
<evidence type="ECO:0000313" key="10">
    <source>
        <dbReference type="EMBL" id="AZR72423.1"/>
    </source>
</evidence>
<gene>
    <name evidence="10" type="ORF">BBF96_02840</name>
</gene>
<evidence type="ECO:0000256" key="5">
    <source>
        <dbReference type="ARBA" id="ARBA00022801"/>
    </source>
</evidence>
<dbReference type="GO" id="GO:0003723">
    <property type="term" value="F:RNA binding"/>
    <property type="evidence" value="ECO:0007669"/>
    <property type="project" value="UniProtKB-KW"/>
</dbReference>
<evidence type="ECO:0000256" key="1">
    <source>
        <dbReference type="ARBA" id="ARBA00006342"/>
    </source>
</evidence>
<dbReference type="GO" id="GO:0004519">
    <property type="term" value="F:endonuclease activity"/>
    <property type="evidence" value="ECO:0007669"/>
    <property type="project" value="UniProtKB-KW"/>
</dbReference>
<dbReference type="InterPro" id="IPR013412">
    <property type="entry name" value="CRISPR-assoc_RAMP_Csm3"/>
</dbReference>